<dbReference type="eggNOG" id="KOG2273">
    <property type="taxonomic scope" value="Eukaryota"/>
</dbReference>
<evidence type="ECO:0000313" key="3">
    <source>
        <dbReference type="EMBL" id="EPX70854.1"/>
    </source>
</evidence>
<dbReference type="VEuPathDB" id="FungiDB:SOCG_04104"/>
<gene>
    <name evidence="3" type="ORF">SOCG_04104</name>
</gene>
<protein>
    <submittedName>
        <fullName evidence="3">Fungal protein</fullName>
    </submittedName>
</protein>
<organism evidence="3 4">
    <name type="scientific">Schizosaccharomyces octosporus (strain yFS286)</name>
    <name type="common">Fission yeast</name>
    <name type="synonym">Octosporomyces octosporus</name>
    <dbReference type="NCBI Taxonomy" id="483514"/>
    <lineage>
        <taxon>Eukaryota</taxon>
        <taxon>Fungi</taxon>
        <taxon>Dikarya</taxon>
        <taxon>Ascomycota</taxon>
        <taxon>Taphrinomycotina</taxon>
        <taxon>Schizosaccharomycetes</taxon>
        <taxon>Schizosaccharomycetales</taxon>
        <taxon>Schizosaccharomycetaceae</taxon>
        <taxon>Schizosaccharomyces</taxon>
    </lineage>
</organism>
<dbReference type="AlphaFoldDB" id="S9R9N3"/>
<dbReference type="GeneID" id="25033068"/>
<dbReference type="RefSeq" id="XP_013020400.1">
    <property type="nucleotide sequence ID" value="XM_013164946.1"/>
</dbReference>
<dbReference type="HOGENOM" id="CLU_007739_1_1_1"/>
<accession>S9R9N3</accession>
<dbReference type="InterPro" id="IPR001683">
    <property type="entry name" value="PX_dom"/>
</dbReference>
<dbReference type="GO" id="GO:0035091">
    <property type="term" value="F:phosphatidylinositol binding"/>
    <property type="evidence" value="ECO:0007669"/>
    <property type="project" value="InterPro"/>
</dbReference>
<evidence type="ECO:0000259" key="2">
    <source>
        <dbReference type="PROSITE" id="PS50195"/>
    </source>
</evidence>
<dbReference type="PROSITE" id="PS50195">
    <property type="entry name" value="PX"/>
    <property type="match status" value="1"/>
</dbReference>
<dbReference type="SMART" id="SM00312">
    <property type="entry name" value="PX"/>
    <property type="match status" value="1"/>
</dbReference>
<dbReference type="InterPro" id="IPR036871">
    <property type="entry name" value="PX_dom_sf"/>
</dbReference>
<evidence type="ECO:0000256" key="1">
    <source>
        <dbReference type="SAM" id="MobiDB-lite"/>
    </source>
</evidence>
<dbReference type="InterPro" id="IPR024555">
    <property type="entry name" value="PX-associated"/>
</dbReference>
<dbReference type="SUPFAM" id="SSF64268">
    <property type="entry name" value="PX domain"/>
    <property type="match status" value="1"/>
</dbReference>
<dbReference type="Gene3D" id="3.30.1520.10">
    <property type="entry name" value="Phox-like domain"/>
    <property type="match status" value="1"/>
</dbReference>
<feature type="region of interest" description="Disordered" evidence="1">
    <location>
        <begin position="244"/>
        <end position="268"/>
    </location>
</feature>
<dbReference type="PANTHER" id="PTHR47185:SF1">
    <property type="entry name" value="PX DOMAIN-CONTAINING PROTEIN YPR097W"/>
    <property type="match status" value="1"/>
</dbReference>
<sequence length="858" mass="99101">METSSGDEQAALERHYLKKELLSLLVEDELKFIGNPSNLVHLGTPFVNKGEPPIAFEESKIPILRFIFKKFVLTFPFLDPESQTQLWNVSFRNFLSVIYENSISVLPDDPDATYMHRMELKFHGMLTLLMSRAISCIHGEKSISHDQIDTMGIKNQLSQTSIENKKQDSLIALVGGVREYSYSTYLRNKKTYEYILKVQNEESLIYVARRYSDFTKLHHALVKKYPSAAIARLPAKDLHDTHLQDGSQFSTLGTTQTSTSVGSTPENPGLVLRQERMRIGLNYYINHILKQDELLNSPEVEAFLYSDPFSPNENEQKDILLRQELDLIRTKERMKFIEIASERAKSLDIYMDEFKRSLMESGGLTSLFKELKEKERIKDLSPTLQQTLEWVRVNLASTIYDVFIAKEKSGVTFSQIKRMHSIFPYGVIKNIMRFSNPLSVMKRILDTLLAQPFGMKSLFQRLLSVSLNDNVRAIHKLISKYQSQVNNAEVLQKIQQQVENPCKAAQDVLRENNLSPQDYLQYILVSDEVPPKLSEESIRQVIMDGSAWKEAMGSEGYPEDKTIQDRARRFGFTLKLMHLYAKQFNKKRSISLISEGSTGEMMKTIVVIFYKPLMKVYKAANVYTSVGDFEAFMDDMLRLVEETQENLEVNPTTLVEHYIDLVKRHEDAFYDFVHRVYLHDSGLFSSLMEWIESIISFLHYGSAYPIDMDSIITGLSPEEIDLLSQELKELVEWNHKKKSFLFRKNTAKYASGDESTIPAVNMDELGLDEEILAELRGDGDDEEEYNNSDIEHDEDRMNESFEYDPVMDERQRQKRKANRLIDGLPAKPEFRIISKLLPTFRDQIYPILARFANESPTK</sequence>
<feature type="compositionally biased region" description="Low complexity" evidence="1">
    <location>
        <begin position="246"/>
        <end position="264"/>
    </location>
</feature>
<name>S9R9N3_SCHOY</name>
<dbReference type="InterPro" id="IPR024554">
    <property type="entry name" value="LEC1-like_C"/>
</dbReference>
<keyword evidence="4" id="KW-1185">Reference proteome</keyword>
<dbReference type="OrthoDB" id="2117459at2759"/>
<evidence type="ECO:0000313" key="4">
    <source>
        <dbReference type="Proteomes" id="UP000016088"/>
    </source>
</evidence>
<proteinExistence type="predicted"/>
<dbReference type="Pfam" id="PF12828">
    <property type="entry name" value="PXB"/>
    <property type="match status" value="1"/>
</dbReference>
<dbReference type="EMBL" id="KE503208">
    <property type="protein sequence ID" value="EPX70854.1"/>
    <property type="molecule type" value="Genomic_DNA"/>
</dbReference>
<dbReference type="Pfam" id="PF12825">
    <property type="entry name" value="DUF3818"/>
    <property type="match status" value="1"/>
</dbReference>
<dbReference type="Pfam" id="PF00787">
    <property type="entry name" value="PX"/>
    <property type="match status" value="1"/>
</dbReference>
<feature type="domain" description="PX" evidence="2">
    <location>
        <begin position="172"/>
        <end position="311"/>
    </location>
</feature>
<dbReference type="OMA" id="MGWLEGI"/>
<reference evidence="3 4" key="1">
    <citation type="journal article" date="2011" name="Science">
        <title>Comparative functional genomics of the fission yeasts.</title>
        <authorList>
            <person name="Rhind N."/>
            <person name="Chen Z."/>
            <person name="Yassour M."/>
            <person name="Thompson D.A."/>
            <person name="Haas B.J."/>
            <person name="Habib N."/>
            <person name="Wapinski I."/>
            <person name="Roy S."/>
            <person name="Lin M.F."/>
            <person name="Heiman D.I."/>
            <person name="Young S.K."/>
            <person name="Furuya K."/>
            <person name="Guo Y."/>
            <person name="Pidoux A."/>
            <person name="Chen H.M."/>
            <person name="Robbertse B."/>
            <person name="Goldberg J.M."/>
            <person name="Aoki K."/>
            <person name="Bayne E.H."/>
            <person name="Berlin A.M."/>
            <person name="Desjardins C.A."/>
            <person name="Dobbs E."/>
            <person name="Dukaj L."/>
            <person name="Fan L."/>
            <person name="FitzGerald M.G."/>
            <person name="French C."/>
            <person name="Gujja S."/>
            <person name="Hansen K."/>
            <person name="Keifenheim D."/>
            <person name="Levin J.Z."/>
            <person name="Mosher R.A."/>
            <person name="Mueller C.A."/>
            <person name="Pfiffner J."/>
            <person name="Priest M."/>
            <person name="Russ C."/>
            <person name="Smialowska A."/>
            <person name="Swoboda P."/>
            <person name="Sykes S.M."/>
            <person name="Vaughn M."/>
            <person name="Vengrova S."/>
            <person name="Yoder R."/>
            <person name="Zeng Q."/>
            <person name="Allshire R."/>
            <person name="Baulcombe D."/>
            <person name="Birren B.W."/>
            <person name="Brown W."/>
            <person name="Ekwall K."/>
            <person name="Kellis M."/>
            <person name="Leatherwood J."/>
            <person name="Levin H."/>
            <person name="Margalit H."/>
            <person name="Martienssen R."/>
            <person name="Nieduszynski C.A."/>
            <person name="Spatafora J.W."/>
            <person name="Friedman N."/>
            <person name="Dalgaard J.Z."/>
            <person name="Baumann P."/>
            <person name="Niki H."/>
            <person name="Regev A."/>
            <person name="Nusbaum C."/>
        </authorList>
    </citation>
    <scope>NUCLEOTIDE SEQUENCE [LARGE SCALE GENOMIC DNA]</scope>
    <source>
        <strain evidence="4">yFS286</strain>
    </source>
</reference>
<dbReference type="PANTHER" id="PTHR47185">
    <property type="entry name" value="PX DOMAIN-CONTAINING PROTEIN YPR097W"/>
    <property type="match status" value="1"/>
</dbReference>
<dbReference type="Proteomes" id="UP000016088">
    <property type="component" value="Unassembled WGS sequence"/>
</dbReference>
<dbReference type="InterPro" id="IPR047168">
    <property type="entry name" value="LEC1-like"/>
</dbReference>